<dbReference type="InterPro" id="IPR000182">
    <property type="entry name" value="GNAT_dom"/>
</dbReference>
<keyword evidence="2" id="KW-0012">Acyltransferase</keyword>
<dbReference type="AlphaFoldDB" id="A0A380NN83"/>
<feature type="domain" description="N-acetyltransferase" evidence="1">
    <location>
        <begin position="26"/>
        <end position="186"/>
    </location>
</feature>
<dbReference type="InterPro" id="IPR016181">
    <property type="entry name" value="Acyl_CoA_acyltransferase"/>
</dbReference>
<organism evidence="2 3">
    <name type="scientific">Veillonella criceti</name>
    <dbReference type="NCBI Taxonomy" id="103891"/>
    <lineage>
        <taxon>Bacteria</taxon>
        <taxon>Bacillati</taxon>
        <taxon>Bacillota</taxon>
        <taxon>Negativicutes</taxon>
        <taxon>Veillonellales</taxon>
        <taxon>Veillonellaceae</taxon>
        <taxon>Veillonella</taxon>
    </lineage>
</organism>
<dbReference type="Pfam" id="PF00583">
    <property type="entry name" value="Acetyltransf_1"/>
    <property type="match status" value="1"/>
</dbReference>
<dbReference type="Gene3D" id="3.40.630.30">
    <property type="match status" value="1"/>
</dbReference>
<dbReference type="PROSITE" id="PS51186">
    <property type="entry name" value="GNAT"/>
    <property type="match status" value="1"/>
</dbReference>
<sequence>MSQTDVDNQNMDKQVKSIRIESLDNLTYRQLTEADGAVYYQVLHEGYASNLEYGVDFSASHMTEVDATAWLREHPTYGLFVAEQLASSITLRMPWGPKPGPREYPHIGHFVTSPHFKNQGYAKKLLQWLESEVLHNQLKAPLVTLGTADTHPWLKDMYISLGFTITKVMQLPGLTHQTIYFEKKISQ</sequence>
<evidence type="ECO:0000259" key="1">
    <source>
        <dbReference type="PROSITE" id="PS51186"/>
    </source>
</evidence>
<protein>
    <submittedName>
        <fullName evidence="2">Uncharacterized N-acetyltransferase YtmI</fullName>
        <ecNumber evidence="2">2.3.1.-</ecNumber>
    </submittedName>
</protein>
<evidence type="ECO:0000313" key="2">
    <source>
        <dbReference type="EMBL" id="SUP44797.1"/>
    </source>
</evidence>
<dbReference type="EMBL" id="UHIO01000001">
    <property type="protein sequence ID" value="SUP44797.1"/>
    <property type="molecule type" value="Genomic_DNA"/>
</dbReference>
<dbReference type="CDD" id="cd04301">
    <property type="entry name" value="NAT_SF"/>
    <property type="match status" value="1"/>
</dbReference>
<keyword evidence="2" id="KW-0808">Transferase</keyword>
<keyword evidence="3" id="KW-1185">Reference proteome</keyword>
<reference evidence="2 3" key="1">
    <citation type="submission" date="2018-06" db="EMBL/GenBank/DDBJ databases">
        <authorList>
            <consortium name="Pathogen Informatics"/>
            <person name="Doyle S."/>
        </authorList>
    </citation>
    <scope>NUCLEOTIDE SEQUENCE [LARGE SCALE GENOMIC DNA]</scope>
    <source>
        <strain evidence="2 3">NCTC12020</strain>
    </source>
</reference>
<evidence type="ECO:0000313" key="3">
    <source>
        <dbReference type="Proteomes" id="UP000255367"/>
    </source>
</evidence>
<accession>A0A380NN83</accession>
<gene>
    <name evidence="2" type="primary">ytmI</name>
    <name evidence="2" type="ORF">NCTC12020_01836</name>
</gene>
<dbReference type="EC" id="2.3.1.-" evidence="2"/>
<dbReference type="GO" id="GO:0016747">
    <property type="term" value="F:acyltransferase activity, transferring groups other than amino-acyl groups"/>
    <property type="evidence" value="ECO:0007669"/>
    <property type="project" value="InterPro"/>
</dbReference>
<name>A0A380NN83_9FIRM</name>
<dbReference type="SUPFAM" id="SSF55729">
    <property type="entry name" value="Acyl-CoA N-acyltransferases (Nat)"/>
    <property type="match status" value="1"/>
</dbReference>
<dbReference type="Proteomes" id="UP000255367">
    <property type="component" value="Unassembled WGS sequence"/>
</dbReference>
<proteinExistence type="predicted"/>
<dbReference type="RefSeq" id="WP_172460587.1">
    <property type="nucleotide sequence ID" value="NZ_UHIO01000001.1"/>
</dbReference>